<dbReference type="AlphaFoldDB" id="A0A0R3UFJ6"/>
<proteinExistence type="predicted"/>
<evidence type="ECO:0000313" key="2">
    <source>
        <dbReference type="Proteomes" id="UP000267029"/>
    </source>
</evidence>
<organism evidence="1 2">
    <name type="scientific">Mesocestoides corti</name>
    <name type="common">Flatworm</name>
    <dbReference type="NCBI Taxonomy" id="53468"/>
    <lineage>
        <taxon>Eukaryota</taxon>
        <taxon>Metazoa</taxon>
        <taxon>Spiralia</taxon>
        <taxon>Lophotrochozoa</taxon>
        <taxon>Platyhelminthes</taxon>
        <taxon>Cestoda</taxon>
        <taxon>Eucestoda</taxon>
        <taxon>Cyclophyllidea</taxon>
        <taxon>Mesocestoididae</taxon>
        <taxon>Mesocestoides</taxon>
    </lineage>
</organism>
<evidence type="ECO:0000313" key="1">
    <source>
        <dbReference type="EMBL" id="VDD79895.1"/>
    </source>
</evidence>
<reference evidence="1 2" key="1">
    <citation type="submission" date="2018-10" db="EMBL/GenBank/DDBJ databases">
        <authorList>
            <consortium name="Pathogen Informatics"/>
        </authorList>
    </citation>
    <scope>NUCLEOTIDE SEQUENCE [LARGE SCALE GENOMIC DNA]</scope>
</reference>
<keyword evidence="2" id="KW-1185">Reference proteome</keyword>
<gene>
    <name evidence="1" type="ORF">MCOS_LOCUS5898</name>
</gene>
<name>A0A0R3UFJ6_MESCO</name>
<accession>A0A0R3UFJ6</accession>
<sequence>MLVPNRERAARQLDAGVLHARVRTRASLARPLDGAVPAAAATCQKSRCARLLLNAVFPSSSTLTYGLDVKVLAEATVKRF</sequence>
<dbReference type="Proteomes" id="UP000267029">
    <property type="component" value="Unassembled WGS sequence"/>
</dbReference>
<dbReference type="EMBL" id="UXSR01005220">
    <property type="protein sequence ID" value="VDD79895.1"/>
    <property type="molecule type" value="Genomic_DNA"/>
</dbReference>
<protein>
    <submittedName>
        <fullName evidence="1">Uncharacterized protein</fullName>
    </submittedName>
</protein>